<keyword evidence="1" id="KW-1185">Reference proteome</keyword>
<evidence type="ECO:0000313" key="2">
    <source>
        <dbReference type="RefSeq" id="XP_020818691.1"/>
    </source>
</evidence>
<reference evidence="2" key="1">
    <citation type="submission" date="2025-08" db="UniProtKB">
        <authorList>
            <consortium name="RefSeq"/>
        </authorList>
    </citation>
    <scope>IDENTIFICATION</scope>
    <source>
        <tissue evidence="2">Spleen</tissue>
    </source>
</reference>
<gene>
    <name evidence="2" type="primary">LOC110192007</name>
</gene>
<name>A0A6P5IIQ0_PHACI</name>
<dbReference type="Proteomes" id="UP000515140">
    <property type="component" value="Unplaced"/>
</dbReference>
<dbReference type="PANTHER" id="PTHR33862:SF3">
    <property type="entry name" value="OROFACIAL CLEFT 1 CANDIDATE GENE 1 PROTEIN"/>
    <property type="match status" value="1"/>
</dbReference>
<protein>
    <submittedName>
        <fullName evidence="2">Uncharacterized protein LOC110192007</fullName>
    </submittedName>
</protein>
<proteinExistence type="predicted"/>
<dbReference type="InParanoid" id="A0A6P5IIQ0"/>
<dbReference type="RefSeq" id="XP_020818691.1">
    <property type="nucleotide sequence ID" value="XM_020963032.1"/>
</dbReference>
<sequence>MIPSYIEQFERDAQENIILLHRSSMEQDTKCEKEEVLQESIHMSYPRAISQLMDIGQKEIVATFGNPTDVPTDSKKMTGLCCKDERSQKPHHIQIQLKCLRGIKDKVPKGSYFLQVSLLNRLGNCALHWSKPEQSRNGTRPISHDGNFYDVGMYFNQSLYMVLPSSEDVKPGMILLFEFFLCGGTYVSVDRVVGWGVFPFCDNNFDIVEGKFKCPLLRGHYDQKLEHFRKIEELICSISTTGCAISIFRFVIRFCEYQENYENSELFLCGLPHAFIPQQISMSSNLSNY</sequence>
<dbReference type="PANTHER" id="PTHR33862">
    <property type="entry name" value="OROFACIAL CLEFT 1 CANDIDATE GENE 1 PROTEIN"/>
    <property type="match status" value="1"/>
</dbReference>
<dbReference type="InterPro" id="IPR031390">
    <property type="entry name" value="OFCC1"/>
</dbReference>
<evidence type="ECO:0000313" key="1">
    <source>
        <dbReference type="Proteomes" id="UP000515140"/>
    </source>
</evidence>
<dbReference type="GeneID" id="110192007"/>
<dbReference type="KEGG" id="pcw:110192007"/>
<accession>A0A6P5IIQ0</accession>
<dbReference type="AlphaFoldDB" id="A0A6P5IIQ0"/>
<organism evidence="1 2">
    <name type="scientific">Phascolarctos cinereus</name>
    <name type="common">Koala</name>
    <dbReference type="NCBI Taxonomy" id="38626"/>
    <lineage>
        <taxon>Eukaryota</taxon>
        <taxon>Metazoa</taxon>
        <taxon>Chordata</taxon>
        <taxon>Craniata</taxon>
        <taxon>Vertebrata</taxon>
        <taxon>Euteleostomi</taxon>
        <taxon>Mammalia</taxon>
        <taxon>Metatheria</taxon>
        <taxon>Diprotodontia</taxon>
        <taxon>Phascolarctidae</taxon>
        <taxon>Phascolarctos</taxon>
    </lineage>
</organism>